<dbReference type="Proteomes" id="UP000030747">
    <property type="component" value="Unassembled WGS sequence"/>
</dbReference>
<dbReference type="VEuPathDB" id="ToxoDB:ETH2_1550600"/>
<evidence type="ECO:0000256" key="1">
    <source>
        <dbReference type="SAM" id="Phobius"/>
    </source>
</evidence>
<keyword evidence="1" id="KW-0472">Membrane</keyword>
<evidence type="ECO:0000313" key="3">
    <source>
        <dbReference type="Proteomes" id="UP000030747"/>
    </source>
</evidence>
<feature type="transmembrane region" description="Helical" evidence="1">
    <location>
        <begin position="179"/>
        <end position="201"/>
    </location>
</feature>
<evidence type="ECO:0000313" key="2">
    <source>
        <dbReference type="EMBL" id="CDJ43966.1"/>
    </source>
</evidence>
<sequence length="258" mass="28256">MEEEGHDFCEALAAIRAGAAERRLQLGGARAAAAAAAAAADLAWLLPLRCLYTSEDKAEYGVSEAVPDEDWIPIKRDLPAGRLVVSHGLIPVNATAAEAGFDFVESYYDPKRDYSWSYKRYNPYKLPGDGSEEPEEEGVAPYYRLDTPEARRYYLKEAEPPPREPDDDIARQATLAEEMIAVAPVAAVAAAAAAAAVAAAAANRMRAPAPLCLLPGMRRSPEREEQWRFIPEAPYGILASRQNFARSFTAKDKAWIEK</sequence>
<dbReference type="GeneID" id="25254366"/>
<feature type="non-terminal residue" evidence="2">
    <location>
        <position position="258"/>
    </location>
</feature>
<organism evidence="2 3">
    <name type="scientific">Eimeria tenella</name>
    <name type="common">Coccidian parasite</name>
    <dbReference type="NCBI Taxonomy" id="5802"/>
    <lineage>
        <taxon>Eukaryota</taxon>
        <taxon>Sar</taxon>
        <taxon>Alveolata</taxon>
        <taxon>Apicomplexa</taxon>
        <taxon>Conoidasida</taxon>
        <taxon>Coccidia</taxon>
        <taxon>Eucoccidiorida</taxon>
        <taxon>Eimeriorina</taxon>
        <taxon>Eimeriidae</taxon>
        <taxon>Eimeria</taxon>
    </lineage>
</organism>
<proteinExistence type="predicted"/>
<reference evidence="2" key="2">
    <citation type="submission" date="2013-10" db="EMBL/GenBank/DDBJ databases">
        <authorList>
            <person name="Aslett M."/>
        </authorList>
    </citation>
    <scope>NUCLEOTIDE SEQUENCE [LARGE SCALE GENOMIC DNA]</scope>
    <source>
        <strain evidence="2">Houghton</strain>
    </source>
</reference>
<dbReference type="EMBL" id="HG676429">
    <property type="protein sequence ID" value="CDJ43966.1"/>
    <property type="molecule type" value="Genomic_DNA"/>
</dbReference>
<keyword evidence="1" id="KW-0812">Transmembrane</keyword>
<keyword evidence="1" id="KW-1133">Transmembrane helix</keyword>
<reference evidence="2" key="1">
    <citation type="submission" date="2013-10" db="EMBL/GenBank/DDBJ databases">
        <title>Genomic analysis of the causative agents of coccidiosis in chickens.</title>
        <authorList>
            <person name="Reid A.J."/>
            <person name="Blake D."/>
            <person name="Billington K."/>
            <person name="Browne H."/>
            <person name="Dunn M."/>
            <person name="Hung S."/>
            <person name="Kawahara F."/>
            <person name="Miranda-Saavedra D."/>
            <person name="Mourier T."/>
            <person name="Nagra H."/>
            <person name="Otto T.D."/>
            <person name="Rawlings N."/>
            <person name="Sanchez A."/>
            <person name="Sanders M."/>
            <person name="Subramaniam C."/>
            <person name="Tay Y."/>
            <person name="Dear P."/>
            <person name="Doerig C."/>
            <person name="Gruber A."/>
            <person name="Parkinson J."/>
            <person name="Shirley M."/>
            <person name="Wan K.L."/>
            <person name="Berriman M."/>
            <person name="Tomley F."/>
            <person name="Pain A."/>
        </authorList>
    </citation>
    <scope>NUCLEOTIDE SEQUENCE [LARGE SCALE GENOMIC DNA]</scope>
    <source>
        <strain evidence="2">Houghton</strain>
    </source>
</reference>
<keyword evidence="3" id="KW-1185">Reference proteome</keyword>
<protein>
    <submittedName>
        <fullName evidence="2">Uncharacterized protein</fullName>
    </submittedName>
</protein>
<name>U6L1C5_EIMTE</name>
<dbReference type="VEuPathDB" id="ToxoDB:ETH_00026350"/>
<dbReference type="AlphaFoldDB" id="U6L1C5"/>
<accession>U6L1C5</accession>
<dbReference type="RefSeq" id="XP_013234715.1">
    <property type="nucleotide sequence ID" value="XM_013379261.1"/>
</dbReference>
<dbReference type="OrthoDB" id="348904at2759"/>
<gene>
    <name evidence="2" type="ORF">ETH_00026350</name>
</gene>